<dbReference type="Proteomes" id="UP000238350">
    <property type="component" value="Unassembled WGS sequence"/>
</dbReference>
<sequence>MPEYRHFKVSRYSFCRSKQNTQWFHVVGISNLTLTFVLLSPTVADSIILTKGTRVLESIKLFDLYDSRVILMFRRPKVQFQWSDFKGSIRKFCVHTENEFDNIKELSSSIVNFFVDHTRLNLVSSPSNIGVWSAGSECSVDEPKVVPFEILPPILQSTLEPVATFTVKSYARCETPIKLAPHIQPVLHWQHLAATSGLQLSLISKPRRIMVYRQTIVVDDIRADDVHLKICCSPTHLSLKYRNNDTLKICRRQLGFTSTEMAGICAFFRSHQMEFSIAAINLQTESTRITSHISSPWSGGL</sequence>
<comment type="caution">
    <text evidence="2">The sequence shown here is derived from an EMBL/GenBank/DDBJ whole genome shotgun (WGS) entry which is preliminary data.</text>
</comment>
<organism evidence="2 3">
    <name type="scientific">Wickerhamiella sorbophila</name>
    <dbReference type="NCBI Taxonomy" id="45607"/>
    <lineage>
        <taxon>Eukaryota</taxon>
        <taxon>Fungi</taxon>
        <taxon>Dikarya</taxon>
        <taxon>Ascomycota</taxon>
        <taxon>Saccharomycotina</taxon>
        <taxon>Dipodascomycetes</taxon>
        <taxon>Dipodascales</taxon>
        <taxon>Trichomonascaceae</taxon>
        <taxon>Wickerhamiella</taxon>
    </lineage>
</organism>
<keyword evidence="3" id="KW-1185">Reference proteome</keyword>
<gene>
    <name evidence="2" type="ORF">B9G98_01155</name>
</gene>
<dbReference type="EMBL" id="NDIQ01000001">
    <property type="protein sequence ID" value="PRT53535.1"/>
    <property type="molecule type" value="Genomic_DNA"/>
</dbReference>
<dbReference type="GeneID" id="36514904"/>
<keyword evidence="1" id="KW-0812">Transmembrane</keyword>
<evidence type="ECO:0000313" key="3">
    <source>
        <dbReference type="Proteomes" id="UP000238350"/>
    </source>
</evidence>
<accession>A0A2T0FEY2</accession>
<protein>
    <submittedName>
        <fullName evidence="2">Uncharacterized protein</fullName>
    </submittedName>
</protein>
<proteinExistence type="predicted"/>
<reference evidence="2 3" key="1">
    <citation type="submission" date="2017-04" db="EMBL/GenBank/DDBJ databases">
        <title>Genome sequencing of [Candida] sorbophila.</title>
        <authorList>
            <person name="Ahn J.O."/>
        </authorList>
    </citation>
    <scope>NUCLEOTIDE SEQUENCE [LARGE SCALE GENOMIC DNA]</scope>
    <source>
        <strain evidence="2 3">DS02</strain>
    </source>
</reference>
<keyword evidence="1" id="KW-1133">Transmembrane helix</keyword>
<dbReference type="AlphaFoldDB" id="A0A2T0FEY2"/>
<dbReference type="RefSeq" id="XP_024663481.1">
    <property type="nucleotide sequence ID" value="XM_024807713.1"/>
</dbReference>
<name>A0A2T0FEY2_9ASCO</name>
<keyword evidence="1" id="KW-0472">Membrane</keyword>
<evidence type="ECO:0000313" key="2">
    <source>
        <dbReference type="EMBL" id="PRT53535.1"/>
    </source>
</evidence>
<evidence type="ECO:0000256" key="1">
    <source>
        <dbReference type="SAM" id="Phobius"/>
    </source>
</evidence>
<feature type="transmembrane region" description="Helical" evidence="1">
    <location>
        <begin position="21"/>
        <end position="39"/>
    </location>
</feature>